<evidence type="ECO:0000256" key="3">
    <source>
        <dbReference type="ARBA" id="ARBA00022917"/>
    </source>
</evidence>
<dbReference type="Pfam" id="PF00889">
    <property type="entry name" value="EF_TS"/>
    <property type="match status" value="1"/>
</dbReference>
<feature type="domain" description="Translation elongation factor EFTs/EF1B dimerisation" evidence="6">
    <location>
        <begin position="100"/>
        <end position="344"/>
    </location>
</feature>
<dbReference type="InterPro" id="IPR036402">
    <property type="entry name" value="EF-Ts_dimer_sf"/>
</dbReference>
<evidence type="ECO:0000313" key="8">
    <source>
        <dbReference type="Proteomes" id="UP000018050"/>
    </source>
</evidence>
<dbReference type="InterPro" id="IPR009060">
    <property type="entry name" value="UBA-like_sf"/>
</dbReference>
<dbReference type="EMBL" id="HG671077">
    <property type="protein sequence ID" value="CDI79761.1"/>
    <property type="molecule type" value="Genomic_DNA"/>
</dbReference>
<feature type="region of interest" description="Disordered" evidence="5">
    <location>
        <begin position="1"/>
        <end position="28"/>
    </location>
</feature>
<feature type="region of interest" description="Disordered" evidence="5">
    <location>
        <begin position="294"/>
        <end position="314"/>
    </location>
</feature>
<evidence type="ECO:0000256" key="1">
    <source>
        <dbReference type="ARBA" id="ARBA00005532"/>
    </source>
</evidence>
<gene>
    <name evidence="7" type="ORF">EAH_00012200</name>
</gene>
<evidence type="ECO:0000313" key="7">
    <source>
        <dbReference type="EMBL" id="CDI79761.1"/>
    </source>
</evidence>
<dbReference type="InterPro" id="IPR001816">
    <property type="entry name" value="Transl_elong_EFTs/EF1B"/>
</dbReference>
<sequence>MRCITAGVRTGRAEDSAADTGSKRTPPNAKTLVKQLRERTSVSMGLCKRALEESNWDEEEAVVYLRKSGIARAAKAASREAREGVIAVCSSADGTQYSAVVLNCETDFVQKNPKFVAFAGALAEHCCSTLRSTATTTSEASQSDLVTHVKNSIPSKRLSMCVQMDSTTASASSVSELLADLTTQFGEKVEVSAVECIESGASSCVGVYVHNEVTPGSGVGSAAALVELRWAQPDTSATHATALRERLSKFARLMAMQVLATRPKFVDLDSMPSSVIEEERSIAEEATAAAAAAAAAGTKSATGPKDPSPPGTKETAFSKIAAQRMQRWLEEQCLLFQEFLMMKQLQTDVIPHAQPEAATNSGGNSSNGEKSSQPQRPITVAGALQLVEQSLGCRLTVSRMRLITVGSQ</sequence>
<evidence type="ECO:0000259" key="6">
    <source>
        <dbReference type="Pfam" id="PF00889"/>
    </source>
</evidence>
<dbReference type="FunFam" id="1.10.8.10:FF:000001">
    <property type="entry name" value="Elongation factor Ts"/>
    <property type="match status" value="1"/>
</dbReference>
<proteinExistence type="inferred from homology"/>
<dbReference type="SUPFAM" id="SSF54713">
    <property type="entry name" value="Elongation factor Ts (EF-Ts), dimerisation domain"/>
    <property type="match status" value="2"/>
</dbReference>
<keyword evidence="4" id="KW-0496">Mitochondrion</keyword>
<dbReference type="RefSeq" id="XP_013250186.1">
    <property type="nucleotide sequence ID" value="XM_013394732.1"/>
</dbReference>
<feature type="region of interest" description="Disordered" evidence="5">
    <location>
        <begin position="355"/>
        <end position="376"/>
    </location>
</feature>
<dbReference type="GO" id="GO:0003746">
    <property type="term" value="F:translation elongation factor activity"/>
    <property type="evidence" value="ECO:0007669"/>
    <property type="project" value="UniProtKB-UniRule"/>
</dbReference>
<dbReference type="InterPro" id="IPR014039">
    <property type="entry name" value="Transl_elong_EFTs/EF1B_dimer"/>
</dbReference>
<comment type="function">
    <text evidence="4">Associates with the EF-Tu.GDP complex and induces the exchange of GDP to GTP. It remains bound to the aminoacyl-tRNA.EF-Tu.GTP complex up to the GTP hydrolysis stage on the ribosome.</text>
</comment>
<dbReference type="CDD" id="cd14275">
    <property type="entry name" value="UBA_EF-Ts"/>
    <property type="match status" value="1"/>
</dbReference>
<dbReference type="Proteomes" id="UP000018050">
    <property type="component" value="Unassembled WGS sequence"/>
</dbReference>
<dbReference type="Gene3D" id="1.10.8.10">
    <property type="entry name" value="DNA helicase RuvA subunit, C-terminal domain"/>
    <property type="match status" value="1"/>
</dbReference>
<dbReference type="AlphaFoldDB" id="U6GHL7"/>
<organism evidence="7 8">
    <name type="scientific">Eimeria acervulina</name>
    <name type="common">Coccidian parasite</name>
    <dbReference type="NCBI Taxonomy" id="5801"/>
    <lineage>
        <taxon>Eukaryota</taxon>
        <taxon>Sar</taxon>
        <taxon>Alveolata</taxon>
        <taxon>Apicomplexa</taxon>
        <taxon>Conoidasida</taxon>
        <taxon>Coccidia</taxon>
        <taxon>Eucoccidiorida</taxon>
        <taxon>Eimeriorina</taxon>
        <taxon>Eimeriidae</taxon>
        <taxon>Eimeria</taxon>
    </lineage>
</organism>
<comment type="subcellular location">
    <subcellularLocation>
        <location evidence="4">Mitochondrion</location>
    </subcellularLocation>
</comment>
<accession>U6GHL7</accession>
<dbReference type="SUPFAM" id="SSF46934">
    <property type="entry name" value="UBA-like"/>
    <property type="match status" value="1"/>
</dbReference>
<dbReference type="GeneID" id="25269290"/>
<dbReference type="Gene3D" id="3.30.479.20">
    <property type="entry name" value="Elongation factor Ts, dimerisation domain"/>
    <property type="match status" value="1"/>
</dbReference>
<dbReference type="VEuPathDB" id="ToxoDB:EAH_00012200"/>
<dbReference type="HAMAP" id="MF_00050">
    <property type="entry name" value="EF_Ts"/>
    <property type="match status" value="1"/>
</dbReference>
<dbReference type="PANTHER" id="PTHR11741">
    <property type="entry name" value="ELONGATION FACTOR TS"/>
    <property type="match status" value="1"/>
</dbReference>
<keyword evidence="2 4" id="KW-0251">Elongation factor</keyword>
<evidence type="ECO:0000256" key="4">
    <source>
        <dbReference type="HAMAP-Rule" id="MF_03135"/>
    </source>
</evidence>
<keyword evidence="8" id="KW-1185">Reference proteome</keyword>
<dbReference type="OrthoDB" id="277235at2759"/>
<keyword evidence="3 4" id="KW-0648">Protein biosynthesis</keyword>
<dbReference type="GO" id="GO:0005739">
    <property type="term" value="C:mitochondrion"/>
    <property type="evidence" value="ECO:0007669"/>
    <property type="project" value="UniProtKB-SubCell"/>
</dbReference>
<evidence type="ECO:0000256" key="5">
    <source>
        <dbReference type="SAM" id="MobiDB-lite"/>
    </source>
</evidence>
<dbReference type="OMA" id="HQAVGWY"/>
<name>U6GHL7_EIMAC</name>
<reference evidence="7" key="1">
    <citation type="submission" date="2013-10" db="EMBL/GenBank/DDBJ databases">
        <title>Genomic analysis of the causative agents of coccidiosis in chickens.</title>
        <authorList>
            <person name="Reid A.J."/>
            <person name="Blake D."/>
            <person name="Billington K."/>
            <person name="Browne H."/>
            <person name="Dunn M."/>
            <person name="Hung S."/>
            <person name="Kawahara F."/>
            <person name="Miranda-Saavedra D."/>
            <person name="Mourier T."/>
            <person name="Nagra H."/>
            <person name="Otto T.D."/>
            <person name="Rawlings N."/>
            <person name="Sanchez A."/>
            <person name="Sanders M."/>
            <person name="Subramaniam C."/>
            <person name="Tay Y."/>
            <person name="Dear P."/>
            <person name="Doerig C."/>
            <person name="Gruber A."/>
            <person name="Parkinson J."/>
            <person name="Shirley M."/>
            <person name="Wan K.L."/>
            <person name="Berriman M."/>
            <person name="Tomley F."/>
            <person name="Pain A."/>
        </authorList>
    </citation>
    <scope>NUCLEOTIDE SEQUENCE</scope>
    <source>
        <strain evidence="7">Houghton</strain>
    </source>
</reference>
<dbReference type="PANTHER" id="PTHR11741:SF0">
    <property type="entry name" value="ELONGATION FACTOR TS, MITOCHONDRIAL"/>
    <property type="match status" value="1"/>
</dbReference>
<evidence type="ECO:0000256" key="2">
    <source>
        <dbReference type="ARBA" id="ARBA00022768"/>
    </source>
</evidence>
<reference evidence="7" key="2">
    <citation type="submission" date="2013-10" db="EMBL/GenBank/DDBJ databases">
        <authorList>
            <person name="Aslett M."/>
        </authorList>
    </citation>
    <scope>NUCLEOTIDE SEQUENCE</scope>
    <source>
        <strain evidence="7">Houghton</strain>
    </source>
</reference>
<comment type="similarity">
    <text evidence="1 4">Belongs to the EF-Ts family.</text>
</comment>
<protein>
    <recommendedName>
        <fullName evidence="4">Elongation factor Ts, mitochondrial</fullName>
        <shortName evidence="4">EF-Ts</shortName>
        <shortName evidence="4">EF-TsMt</shortName>
    </recommendedName>
</protein>